<feature type="transmembrane region" description="Helical" evidence="7">
    <location>
        <begin position="148"/>
        <end position="168"/>
    </location>
</feature>
<dbReference type="PROSITE" id="PS50928">
    <property type="entry name" value="ABC_TM1"/>
    <property type="match status" value="1"/>
</dbReference>
<dbReference type="GO" id="GO:0005886">
    <property type="term" value="C:plasma membrane"/>
    <property type="evidence" value="ECO:0007669"/>
    <property type="project" value="UniProtKB-SubCell"/>
</dbReference>
<organism evidence="9 10">
    <name type="scientific">Candidatus Merdivicinus excrementipullorum</name>
    <dbReference type="NCBI Taxonomy" id="2840867"/>
    <lineage>
        <taxon>Bacteria</taxon>
        <taxon>Bacillati</taxon>
        <taxon>Bacillota</taxon>
        <taxon>Clostridia</taxon>
        <taxon>Eubacteriales</taxon>
        <taxon>Oscillospiraceae</taxon>
        <taxon>Oscillospiraceae incertae sedis</taxon>
        <taxon>Candidatus Merdivicinus</taxon>
    </lineage>
</organism>
<dbReference type="PANTHER" id="PTHR30193:SF37">
    <property type="entry name" value="INNER MEMBRANE ABC TRANSPORTER PERMEASE PROTEIN YCJO"/>
    <property type="match status" value="1"/>
</dbReference>
<dbReference type="AlphaFoldDB" id="A0A9D1FM49"/>
<feature type="transmembrane region" description="Helical" evidence="7">
    <location>
        <begin position="7"/>
        <end position="34"/>
    </location>
</feature>
<protein>
    <submittedName>
        <fullName evidence="9">Sugar ABC transporter permease</fullName>
    </submittedName>
</protein>
<keyword evidence="4 7" id="KW-0812">Transmembrane</keyword>
<evidence type="ECO:0000256" key="2">
    <source>
        <dbReference type="ARBA" id="ARBA00022448"/>
    </source>
</evidence>
<feature type="transmembrane region" description="Helical" evidence="7">
    <location>
        <begin position="251"/>
        <end position="271"/>
    </location>
</feature>
<dbReference type="PANTHER" id="PTHR30193">
    <property type="entry name" value="ABC TRANSPORTER PERMEASE PROTEIN"/>
    <property type="match status" value="1"/>
</dbReference>
<comment type="caution">
    <text evidence="9">The sequence shown here is derived from an EMBL/GenBank/DDBJ whole genome shotgun (WGS) entry which is preliminary data.</text>
</comment>
<evidence type="ECO:0000313" key="10">
    <source>
        <dbReference type="Proteomes" id="UP000824002"/>
    </source>
</evidence>
<dbReference type="SUPFAM" id="SSF161098">
    <property type="entry name" value="MetI-like"/>
    <property type="match status" value="1"/>
</dbReference>
<keyword evidence="5 7" id="KW-1133">Transmembrane helix</keyword>
<dbReference type="InterPro" id="IPR035906">
    <property type="entry name" value="MetI-like_sf"/>
</dbReference>
<keyword evidence="2 7" id="KW-0813">Transport</keyword>
<keyword evidence="6 7" id="KW-0472">Membrane</keyword>
<dbReference type="CDD" id="cd06261">
    <property type="entry name" value="TM_PBP2"/>
    <property type="match status" value="1"/>
</dbReference>
<dbReference type="Pfam" id="PF00528">
    <property type="entry name" value="BPD_transp_1"/>
    <property type="match status" value="1"/>
</dbReference>
<proteinExistence type="inferred from homology"/>
<dbReference type="GO" id="GO:0055085">
    <property type="term" value="P:transmembrane transport"/>
    <property type="evidence" value="ECO:0007669"/>
    <property type="project" value="InterPro"/>
</dbReference>
<feature type="transmembrane region" description="Helical" evidence="7">
    <location>
        <begin position="66"/>
        <end position="85"/>
    </location>
</feature>
<reference evidence="9" key="2">
    <citation type="journal article" date="2021" name="PeerJ">
        <title>Extensive microbial diversity within the chicken gut microbiome revealed by metagenomics and culture.</title>
        <authorList>
            <person name="Gilroy R."/>
            <person name="Ravi A."/>
            <person name="Getino M."/>
            <person name="Pursley I."/>
            <person name="Horton D.L."/>
            <person name="Alikhan N.F."/>
            <person name="Baker D."/>
            <person name="Gharbi K."/>
            <person name="Hall N."/>
            <person name="Watson M."/>
            <person name="Adriaenssens E.M."/>
            <person name="Foster-Nyarko E."/>
            <person name="Jarju S."/>
            <person name="Secka A."/>
            <person name="Antonio M."/>
            <person name="Oren A."/>
            <person name="Chaudhuri R.R."/>
            <person name="La Ragione R."/>
            <person name="Hildebrand F."/>
            <person name="Pallen M.J."/>
        </authorList>
    </citation>
    <scope>NUCLEOTIDE SEQUENCE</scope>
    <source>
        <strain evidence="9">CHK199-13235</strain>
    </source>
</reference>
<evidence type="ECO:0000256" key="7">
    <source>
        <dbReference type="RuleBase" id="RU363032"/>
    </source>
</evidence>
<reference evidence="9" key="1">
    <citation type="submission" date="2020-10" db="EMBL/GenBank/DDBJ databases">
        <authorList>
            <person name="Gilroy R."/>
        </authorList>
    </citation>
    <scope>NUCLEOTIDE SEQUENCE</scope>
    <source>
        <strain evidence="9">CHK199-13235</strain>
    </source>
</reference>
<evidence type="ECO:0000256" key="3">
    <source>
        <dbReference type="ARBA" id="ARBA00022475"/>
    </source>
</evidence>
<dbReference type="Gene3D" id="1.10.3720.10">
    <property type="entry name" value="MetI-like"/>
    <property type="match status" value="1"/>
</dbReference>
<evidence type="ECO:0000256" key="6">
    <source>
        <dbReference type="ARBA" id="ARBA00023136"/>
    </source>
</evidence>
<feature type="domain" description="ABC transmembrane type-1" evidence="8">
    <location>
        <begin position="62"/>
        <end position="269"/>
    </location>
</feature>
<dbReference type="EMBL" id="DVJP01000031">
    <property type="protein sequence ID" value="HIS76094.1"/>
    <property type="molecule type" value="Genomic_DNA"/>
</dbReference>
<dbReference type="Proteomes" id="UP000824002">
    <property type="component" value="Unassembled WGS sequence"/>
</dbReference>
<evidence type="ECO:0000256" key="4">
    <source>
        <dbReference type="ARBA" id="ARBA00022692"/>
    </source>
</evidence>
<evidence type="ECO:0000259" key="8">
    <source>
        <dbReference type="PROSITE" id="PS50928"/>
    </source>
</evidence>
<dbReference type="InterPro" id="IPR000515">
    <property type="entry name" value="MetI-like"/>
</dbReference>
<comment type="similarity">
    <text evidence="7">Belongs to the binding-protein-dependent transport system permease family.</text>
</comment>
<sequence length="282" mass="31192">MRKKWTGLWFVLPSLLGTAAFVIVPFFASIGYAFTKGTGKAEFAGLANFRELFANDAYRLAVKNTLLFILEGVPLLVILGLLLGIALAGSRFSFQRWAILIPMALPTAAALLGWQAVFGENGPLNRLIQLCGGTAVDFFTGGFARETLAFFFLVKNVGYMAVIFAGAVSSLPKEYGEAFALDSGSKLRYVWHIILPSVRGMALFVCVLSLMYSFQIFREAYGLYGDRPPQEAYMLQHFMNNNFYKLNYQRLSTAALLLVLGISAVLAVFLWRQEKISAEEGI</sequence>
<dbReference type="InterPro" id="IPR051393">
    <property type="entry name" value="ABC_transporter_permease"/>
</dbReference>
<accession>A0A9D1FM49</accession>
<feature type="transmembrane region" description="Helical" evidence="7">
    <location>
        <begin position="189"/>
        <end position="214"/>
    </location>
</feature>
<name>A0A9D1FM49_9FIRM</name>
<evidence type="ECO:0000256" key="5">
    <source>
        <dbReference type="ARBA" id="ARBA00022989"/>
    </source>
</evidence>
<comment type="subcellular location">
    <subcellularLocation>
        <location evidence="1 7">Cell membrane</location>
        <topology evidence="1 7">Multi-pass membrane protein</topology>
    </subcellularLocation>
</comment>
<keyword evidence="3" id="KW-1003">Cell membrane</keyword>
<evidence type="ECO:0000313" key="9">
    <source>
        <dbReference type="EMBL" id="HIS76094.1"/>
    </source>
</evidence>
<evidence type="ECO:0000256" key="1">
    <source>
        <dbReference type="ARBA" id="ARBA00004651"/>
    </source>
</evidence>
<feature type="transmembrane region" description="Helical" evidence="7">
    <location>
        <begin position="97"/>
        <end position="117"/>
    </location>
</feature>
<gene>
    <name evidence="9" type="ORF">IAB51_04695</name>
</gene>